<organism evidence="3 4">
    <name type="scientific">Algimonas ampicilliniresistens</name>
    <dbReference type="NCBI Taxonomy" id="1298735"/>
    <lineage>
        <taxon>Bacteria</taxon>
        <taxon>Pseudomonadati</taxon>
        <taxon>Pseudomonadota</taxon>
        <taxon>Alphaproteobacteria</taxon>
        <taxon>Maricaulales</taxon>
        <taxon>Robiginitomaculaceae</taxon>
        <taxon>Algimonas</taxon>
    </lineage>
</organism>
<protein>
    <recommendedName>
        <fullName evidence="2">Terminase large subunit gp17-like C-terminal domain-containing protein</fullName>
    </recommendedName>
</protein>
<dbReference type="Pfam" id="PF17289">
    <property type="entry name" value="Terminase_6C"/>
    <property type="match status" value="1"/>
</dbReference>
<dbReference type="InterPro" id="IPR027417">
    <property type="entry name" value="P-loop_NTPase"/>
</dbReference>
<reference evidence="3" key="1">
    <citation type="journal article" date="2014" name="Int. J. Syst. Evol. Microbiol.">
        <title>Complete genome of a new Firmicutes species belonging to the dominant human colonic microbiota ('Ruminococcus bicirculans') reveals two chromosomes and a selective capacity to utilize plant glucans.</title>
        <authorList>
            <consortium name="NISC Comparative Sequencing Program"/>
            <person name="Wegmann U."/>
            <person name="Louis P."/>
            <person name="Goesmann A."/>
            <person name="Henrissat B."/>
            <person name="Duncan S.H."/>
            <person name="Flint H.J."/>
        </authorList>
    </citation>
    <scope>NUCLEOTIDE SEQUENCE</scope>
    <source>
        <strain evidence="3">NBRC 108219</strain>
    </source>
</reference>
<reference evidence="3" key="2">
    <citation type="submission" date="2023-01" db="EMBL/GenBank/DDBJ databases">
        <title>Draft genome sequence of Algimonas ampicilliniresistens strain NBRC 108219.</title>
        <authorList>
            <person name="Sun Q."/>
            <person name="Mori K."/>
        </authorList>
    </citation>
    <scope>NUCLEOTIDE SEQUENCE</scope>
    <source>
        <strain evidence="3">NBRC 108219</strain>
    </source>
</reference>
<evidence type="ECO:0000313" key="3">
    <source>
        <dbReference type="EMBL" id="GLQ22758.1"/>
    </source>
</evidence>
<evidence type="ECO:0000256" key="1">
    <source>
        <dbReference type="ARBA" id="ARBA00022612"/>
    </source>
</evidence>
<dbReference type="Pfam" id="PF03237">
    <property type="entry name" value="Terminase_6N"/>
    <property type="match status" value="1"/>
</dbReference>
<dbReference type="RefSeq" id="WP_284387458.1">
    <property type="nucleotide sequence ID" value="NZ_BSNK01000001.1"/>
</dbReference>
<evidence type="ECO:0000259" key="2">
    <source>
        <dbReference type="Pfam" id="PF17289"/>
    </source>
</evidence>
<dbReference type="EMBL" id="BSNK01000001">
    <property type="protein sequence ID" value="GLQ22758.1"/>
    <property type="molecule type" value="Genomic_DNA"/>
</dbReference>
<proteinExistence type="predicted"/>
<dbReference type="Gene3D" id="3.40.50.300">
    <property type="entry name" value="P-loop containing nucleotide triphosphate hydrolases"/>
    <property type="match status" value="1"/>
</dbReference>
<dbReference type="Proteomes" id="UP001161391">
    <property type="component" value="Unassembled WGS sequence"/>
</dbReference>
<keyword evidence="4" id="KW-1185">Reference proteome</keyword>
<evidence type="ECO:0000313" key="4">
    <source>
        <dbReference type="Proteomes" id="UP001161391"/>
    </source>
</evidence>
<comment type="caution">
    <text evidence="3">The sequence shown here is derived from an EMBL/GenBank/DDBJ whole genome shotgun (WGS) entry which is preliminary data.</text>
</comment>
<feature type="domain" description="Terminase large subunit gp17-like C-terminal" evidence="2">
    <location>
        <begin position="257"/>
        <end position="405"/>
    </location>
</feature>
<sequence>MSSHAKLGLGPVEIDNVLRGWKAQARSDQIAPDDPNWSIWMVLGGRGSGKTRAGAEWVLEQVRRGAVRIALVAPTLHDAREVMLGGDSGLLNADFRNERPRYEPTRRRVLFPNGAIGYLFSAYDPDSLRGPQFDCAWGDEFCAWADPDAVLSNLRLGLRLGTRPRLCLTSTPRPIAALDRLLADPATRLSKARTHDNADNLAPGFIAAMEATYGGSSLGRQELDGEIVRDHPGAIFQRADIDTARVTDAPLLDRIIIALDPPATSGRNADACGIIVVGRCGEGRKAEGYVLYDGSLSRARPEVWAARTVDLFHAYDADCILAETNQGGEMVEAVIHQIDPDVPVQRRHARRSKSTRAMPVGLLYARGRVHHVGRFDALEDELCAFGGPHQNGSPDRMDALVWAVADLLLRQSQPNLRFL</sequence>
<dbReference type="InterPro" id="IPR035421">
    <property type="entry name" value="Terminase_6C"/>
</dbReference>
<name>A0ABQ5V5E2_9PROT</name>
<keyword evidence="1" id="KW-1188">Viral release from host cell</keyword>
<accession>A0ABQ5V5E2</accession>
<gene>
    <name evidence="3" type="ORF">GCM10007853_06320</name>
</gene>